<reference evidence="3" key="1">
    <citation type="submission" date="2018-05" db="EMBL/GenBank/DDBJ databases">
        <authorList>
            <person name="Lanie J.A."/>
            <person name="Ng W.-L."/>
            <person name="Kazmierczak K.M."/>
            <person name="Andrzejewski T.M."/>
            <person name="Davidsen T.M."/>
            <person name="Wayne K.J."/>
            <person name="Tettelin H."/>
            <person name="Glass J.I."/>
            <person name="Rusch D."/>
            <person name="Podicherti R."/>
            <person name="Tsui H.-C.T."/>
            <person name="Winkler M.E."/>
        </authorList>
    </citation>
    <scope>NUCLEOTIDE SEQUENCE</scope>
</reference>
<sequence length="380" mass="39615">MNKILHIILISLFSLTVFSCGEKEEEKEAPVIAEVYPVTTPTSDPTPDYTFSSTKAGTITYGGSCSSGTTSATSGNNTITFLTLSDGTYSDCTIIVTDSEGNASNTLTITSFIVDTTTTTTDTTAPTVTSVSTTADNQSSVSITDNITVTFSEAMDTTYVTTSTSDTNCAGTIRVSSDNFSTCVKMSSSPASSNSNKTFTLDPYDNLTAGTTYKTRITTGVKDTAGNALSSQYETSSGFTPPDLTAPTVTSVSTTADNQSSIAITDNITVSFSEAMDNTSITTNTDDSSCYGTLRVSSDNFSSCVQMASSPSSSNSGMTFTLDPYDNLTVSTTYKTRVTTGVKDAAGNALSGQYETSNGFTTWAPSGTFQMGGAIQGTEL</sequence>
<name>A0A382JU86_9ZZZZ</name>
<evidence type="ECO:0000256" key="1">
    <source>
        <dbReference type="ARBA" id="ARBA00022729"/>
    </source>
</evidence>
<dbReference type="Pfam" id="PF13205">
    <property type="entry name" value="Big_5"/>
    <property type="match status" value="2"/>
</dbReference>
<dbReference type="InterPro" id="IPR014755">
    <property type="entry name" value="Cu-Rt/internalin_Ig-like"/>
</dbReference>
<dbReference type="PROSITE" id="PS51257">
    <property type="entry name" value="PROKAR_LIPOPROTEIN"/>
    <property type="match status" value="1"/>
</dbReference>
<feature type="non-terminal residue" evidence="3">
    <location>
        <position position="380"/>
    </location>
</feature>
<keyword evidence="1" id="KW-0732">Signal</keyword>
<accession>A0A382JU86</accession>
<dbReference type="AlphaFoldDB" id="A0A382JU86"/>
<dbReference type="EMBL" id="UINC01076037">
    <property type="protein sequence ID" value="SVC14813.1"/>
    <property type="molecule type" value="Genomic_DNA"/>
</dbReference>
<gene>
    <name evidence="3" type="ORF">METZ01_LOCUS267667</name>
</gene>
<feature type="domain" description="SbsA Ig-like" evidence="2">
    <location>
        <begin position="122"/>
        <end position="237"/>
    </location>
</feature>
<dbReference type="InterPro" id="IPR032812">
    <property type="entry name" value="SbsA_Ig"/>
</dbReference>
<feature type="domain" description="SbsA Ig-like" evidence="2">
    <location>
        <begin position="244"/>
        <end position="362"/>
    </location>
</feature>
<evidence type="ECO:0000313" key="3">
    <source>
        <dbReference type="EMBL" id="SVC14813.1"/>
    </source>
</evidence>
<organism evidence="3">
    <name type="scientific">marine metagenome</name>
    <dbReference type="NCBI Taxonomy" id="408172"/>
    <lineage>
        <taxon>unclassified sequences</taxon>
        <taxon>metagenomes</taxon>
        <taxon>ecological metagenomes</taxon>
    </lineage>
</organism>
<dbReference type="Gene3D" id="2.60.40.1220">
    <property type="match status" value="2"/>
</dbReference>
<evidence type="ECO:0000259" key="2">
    <source>
        <dbReference type="Pfam" id="PF13205"/>
    </source>
</evidence>
<proteinExistence type="predicted"/>
<protein>
    <recommendedName>
        <fullName evidence="2">SbsA Ig-like domain-containing protein</fullName>
    </recommendedName>
</protein>